<protein>
    <submittedName>
        <fullName evidence="3">Protein kinase domain-containing protein</fullName>
    </submittedName>
</protein>
<keyword evidence="4" id="KW-1185">Reference proteome</keyword>
<dbReference type="OrthoDB" id="2687620at2759"/>
<proteinExistence type="predicted"/>
<evidence type="ECO:0000313" key="4">
    <source>
        <dbReference type="Proteomes" id="UP000005239"/>
    </source>
</evidence>
<accession>A0A2A6CBY5</accession>
<evidence type="ECO:0000256" key="2">
    <source>
        <dbReference type="SAM" id="Phobius"/>
    </source>
</evidence>
<keyword evidence="2" id="KW-0472">Membrane</keyword>
<dbReference type="InterPro" id="IPR000719">
    <property type="entry name" value="Prot_kinase_dom"/>
</dbReference>
<dbReference type="PROSITE" id="PS00107">
    <property type="entry name" value="PROTEIN_KINASE_ATP"/>
    <property type="match status" value="1"/>
</dbReference>
<dbReference type="PROSITE" id="PS50011">
    <property type="entry name" value="PROTEIN_KINASE_DOM"/>
    <property type="match status" value="1"/>
</dbReference>
<dbReference type="PANTHER" id="PTHR11909">
    <property type="entry name" value="CASEIN KINASE-RELATED"/>
    <property type="match status" value="1"/>
</dbReference>
<sequence length="410" mass="46265">ANQLSRISILHYSLVSLLSPLLLPAFLPFSLVPSGSLPSLSSSPSNERHPRTRPLPGYCGMVEAMTSSQQTDTDRLPVSGETVRGHNNDYALGDVLGDGGYGTVFSCTILGRHLAVKVEKYSKSMLFVEASVLKAANQRRLKHFCTMVDGGSLNKEYVFIVMTLLGKDLHRLRAEQVDRKFSLSTGLRIAIQTLEAIKELHEALFLSRDIKPGNFAPGHRLNSQHKTIFMFDFGLARRYVDKNNNLHAPRGEVGWRGTTRYGSLVAHSRQDLSRRDDVESWYYLLVEVTKGCLPWRLVTDRTAVQQAKMRARKEERSSFLSGCPPCFDEILSDIDSLNFYDTPRYDQYIQSLEKVCNEKGIRMNEHWDWEDESSVRHTSPASGECSARSEDRDKHVSQNVQGRGISRDLP</sequence>
<evidence type="ECO:0000256" key="1">
    <source>
        <dbReference type="SAM" id="MobiDB-lite"/>
    </source>
</evidence>
<dbReference type="GO" id="GO:0005524">
    <property type="term" value="F:ATP binding"/>
    <property type="evidence" value="ECO:0007669"/>
    <property type="project" value="UniProtKB-UniRule"/>
</dbReference>
<dbReference type="GO" id="GO:0005737">
    <property type="term" value="C:cytoplasm"/>
    <property type="evidence" value="ECO:0000318"/>
    <property type="project" value="GO_Central"/>
</dbReference>
<accession>A0A8R1YYV3</accession>
<dbReference type="GO" id="GO:0007165">
    <property type="term" value="P:signal transduction"/>
    <property type="evidence" value="ECO:0000318"/>
    <property type="project" value="GO_Central"/>
</dbReference>
<gene>
    <name evidence="3" type="primary">WBGene00277117</name>
</gene>
<organism evidence="3 4">
    <name type="scientific">Pristionchus pacificus</name>
    <name type="common">Parasitic nematode worm</name>
    <dbReference type="NCBI Taxonomy" id="54126"/>
    <lineage>
        <taxon>Eukaryota</taxon>
        <taxon>Metazoa</taxon>
        <taxon>Ecdysozoa</taxon>
        <taxon>Nematoda</taxon>
        <taxon>Chromadorea</taxon>
        <taxon>Rhabditida</taxon>
        <taxon>Rhabditina</taxon>
        <taxon>Diplogasteromorpha</taxon>
        <taxon>Diplogasteroidea</taxon>
        <taxon>Neodiplogasteridae</taxon>
        <taxon>Pristionchus</taxon>
    </lineage>
</organism>
<dbReference type="InterPro" id="IPR011009">
    <property type="entry name" value="Kinase-like_dom_sf"/>
</dbReference>
<feature type="transmembrane region" description="Helical" evidence="2">
    <location>
        <begin position="12"/>
        <end position="32"/>
    </location>
</feature>
<dbReference type="SUPFAM" id="SSF56112">
    <property type="entry name" value="Protein kinase-like (PK-like)"/>
    <property type="match status" value="1"/>
</dbReference>
<dbReference type="Pfam" id="PF00069">
    <property type="entry name" value="Pkinase"/>
    <property type="match status" value="1"/>
</dbReference>
<reference evidence="3" key="2">
    <citation type="submission" date="2022-06" db="UniProtKB">
        <authorList>
            <consortium name="EnsemblMetazoa"/>
        </authorList>
    </citation>
    <scope>IDENTIFICATION</scope>
    <source>
        <strain evidence="3">PS312</strain>
    </source>
</reference>
<dbReference type="Proteomes" id="UP000005239">
    <property type="component" value="Unassembled WGS sequence"/>
</dbReference>
<feature type="region of interest" description="Disordered" evidence="1">
    <location>
        <begin position="372"/>
        <end position="410"/>
    </location>
</feature>
<keyword evidence="2" id="KW-0812">Transmembrane</keyword>
<dbReference type="Gene3D" id="1.10.510.10">
    <property type="entry name" value="Transferase(Phosphotransferase) domain 1"/>
    <property type="match status" value="1"/>
</dbReference>
<dbReference type="FunFam" id="1.10.510.10:FF:001089">
    <property type="entry name" value="Protein CBG12477"/>
    <property type="match status" value="1"/>
</dbReference>
<feature type="compositionally biased region" description="Basic and acidic residues" evidence="1">
    <location>
        <begin position="387"/>
        <end position="396"/>
    </location>
</feature>
<dbReference type="AlphaFoldDB" id="A0A2A6CBY5"/>
<name>A0A2A6CBY5_PRIPA</name>
<dbReference type="GO" id="GO:0004674">
    <property type="term" value="F:protein serine/threonine kinase activity"/>
    <property type="evidence" value="ECO:0000318"/>
    <property type="project" value="GO_Central"/>
</dbReference>
<dbReference type="InterPro" id="IPR050235">
    <property type="entry name" value="CK1_Ser-Thr_kinase"/>
</dbReference>
<dbReference type="InterPro" id="IPR017441">
    <property type="entry name" value="Protein_kinase_ATP_BS"/>
</dbReference>
<dbReference type="EnsemblMetazoa" id="PPA38748.1">
    <property type="protein sequence ID" value="PPA38748.1"/>
    <property type="gene ID" value="WBGene00277117"/>
</dbReference>
<dbReference type="GO" id="GO:0005634">
    <property type="term" value="C:nucleus"/>
    <property type="evidence" value="ECO:0000318"/>
    <property type="project" value="GO_Central"/>
</dbReference>
<reference evidence="4" key="1">
    <citation type="journal article" date="2008" name="Nat. Genet.">
        <title>The Pristionchus pacificus genome provides a unique perspective on nematode lifestyle and parasitism.</title>
        <authorList>
            <person name="Dieterich C."/>
            <person name="Clifton S.W."/>
            <person name="Schuster L.N."/>
            <person name="Chinwalla A."/>
            <person name="Delehaunty K."/>
            <person name="Dinkelacker I."/>
            <person name="Fulton L."/>
            <person name="Fulton R."/>
            <person name="Godfrey J."/>
            <person name="Minx P."/>
            <person name="Mitreva M."/>
            <person name="Roeseler W."/>
            <person name="Tian H."/>
            <person name="Witte H."/>
            <person name="Yang S.P."/>
            <person name="Wilson R.K."/>
            <person name="Sommer R.J."/>
        </authorList>
    </citation>
    <scope>NUCLEOTIDE SEQUENCE [LARGE SCALE GENOMIC DNA]</scope>
    <source>
        <strain evidence="4">PS312</strain>
    </source>
</reference>
<dbReference type="SMART" id="SM00220">
    <property type="entry name" value="S_TKc"/>
    <property type="match status" value="1"/>
</dbReference>
<keyword evidence="2" id="KW-1133">Transmembrane helix</keyword>
<evidence type="ECO:0000313" key="3">
    <source>
        <dbReference type="EnsemblMetazoa" id="PPA38748.1"/>
    </source>
</evidence>